<dbReference type="AlphaFoldDB" id="A0A843UCQ8"/>
<dbReference type="Proteomes" id="UP000652761">
    <property type="component" value="Unassembled WGS sequence"/>
</dbReference>
<protein>
    <submittedName>
        <fullName evidence="1">Uncharacterized protein</fullName>
    </submittedName>
</protein>
<name>A0A843UCQ8_COLES</name>
<reference evidence="1" key="1">
    <citation type="submission" date="2017-07" db="EMBL/GenBank/DDBJ databases">
        <title>Taro Niue Genome Assembly and Annotation.</title>
        <authorList>
            <person name="Atibalentja N."/>
            <person name="Keating K."/>
            <person name="Fields C.J."/>
        </authorList>
    </citation>
    <scope>NUCLEOTIDE SEQUENCE</scope>
    <source>
        <strain evidence="1">Niue_2</strain>
        <tissue evidence="1">Leaf</tissue>
    </source>
</reference>
<gene>
    <name evidence="1" type="ORF">Taro_010330</name>
</gene>
<keyword evidence="2" id="KW-1185">Reference proteome</keyword>
<sequence>MGIIGPVDLRANYGNYFPGIFSGKRVRLLKRHYTKGWAIIKVLLEELLELLLGAVVVAPAATSISAHVAIVTATLEIPTEPANLSSVCCHLLTTSSWLSTAPVIQMGVKLKGIMDMNAQDRMVAALEMLRQDIELYAQAQQEAHMQIKEEVLNLTAGAFFAGNPGASLDVMTQVMCRLDNLRLGQDMLLHQFEGYWEALTDAARELYHGAGKAQQPPPTESIIDLT</sequence>
<dbReference type="EMBL" id="NMUH01000372">
    <property type="protein sequence ID" value="MQL77919.1"/>
    <property type="molecule type" value="Genomic_DNA"/>
</dbReference>
<comment type="caution">
    <text evidence="1">The sequence shown here is derived from an EMBL/GenBank/DDBJ whole genome shotgun (WGS) entry which is preliminary data.</text>
</comment>
<proteinExistence type="predicted"/>
<evidence type="ECO:0000313" key="2">
    <source>
        <dbReference type="Proteomes" id="UP000652761"/>
    </source>
</evidence>
<accession>A0A843UCQ8</accession>
<organism evidence="1 2">
    <name type="scientific">Colocasia esculenta</name>
    <name type="common">Wild taro</name>
    <name type="synonym">Arum esculentum</name>
    <dbReference type="NCBI Taxonomy" id="4460"/>
    <lineage>
        <taxon>Eukaryota</taxon>
        <taxon>Viridiplantae</taxon>
        <taxon>Streptophyta</taxon>
        <taxon>Embryophyta</taxon>
        <taxon>Tracheophyta</taxon>
        <taxon>Spermatophyta</taxon>
        <taxon>Magnoliopsida</taxon>
        <taxon>Liliopsida</taxon>
        <taxon>Araceae</taxon>
        <taxon>Aroideae</taxon>
        <taxon>Colocasieae</taxon>
        <taxon>Colocasia</taxon>
    </lineage>
</organism>
<evidence type="ECO:0000313" key="1">
    <source>
        <dbReference type="EMBL" id="MQL77919.1"/>
    </source>
</evidence>